<feature type="region of interest" description="Disordered" evidence="1">
    <location>
        <begin position="37"/>
        <end position="161"/>
    </location>
</feature>
<sequence>MLRRIDPANPILVQYLTSVNPNVTVGVLLTKGVEVTSKAAKASKKTKKTEQPKSVHEHVEKDGSKLVQENEEKEVSKEVVPSKTSILKRTNKPTHIPHHSPERPIVQEVSKHVFSTKGIKKIHKPQLNRRGVPIRKVPAHVSPTSKKQQAREMVKKVKKKK</sequence>
<dbReference type="AlphaFoldDB" id="A0AAU9P1U5"/>
<evidence type="ECO:0000256" key="1">
    <source>
        <dbReference type="SAM" id="MobiDB-lite"/>
    </source>
</evidence>
<feature type="compositionally biased region" description="Basic residues" evidence="1">
    <location>
        <begin position="89"/>
        <end position="98"/>
    </location>
</feature>
<dbReference type="EMBL" id="CAKMRJ010005523">
    <property type="protein sequence ID" value="CAH1443931.1"/>
    <property type="molecule type" value="Genomic_DNA"/>
</dbReference>
<gene>
    <name evidence="2" type="ORF">LVIROSA_LOCUS29809</name>
</gene>
<organism evidence="2 3">
    <name type="scientific">Lactuca virosa</name>
    <dbReference type="NCBI Taxonomy" id="75947"/>
    <lineage>
        <taxon>Eukaryota</taxon>
        <taxon>Viridiplantae</taxon>
        <taxon>Streptophyta</taxon>
        <taxon>Embryophyta</taxon>
        <taxon>Tracheophyta</taxon>
        <taxon>Spermatophyta</taxon>
        <taxon>Magnoliopsida</taxon>
        <taxon>eudicotyledons</taxon>
        <taxon>Gunneridae</taxon>
        <taxon>Pentapetalae</taxon>
        <taxon>asterids</taxon>
        <taxon>campanulids</taxon>
        <taxon>Asterales</taxon>
        <taxon>Asteraceae</taxon>
        <taxon>Cichorioideae</taxon>
        <taxon>Cichorieae</taxon>
        <taxon>Lactucinae</taxon>
        <taxon>Lactuca</taxon>
    </lineage>
</organism>
<feature type="compositionally biased region" description="Basic residues" evidence="1">
    <location>
        <begin position="118"/>
        <end position="127"/>
    </location>
</feature>
<name>A0AAU9P1U5_9ASTR</name>
<protein>
    <submittedName>
        <fullName evidence="2">Uncharacterized protein</fullName>
    </submittedName>
</protein>
<accession>A0AAU9P1U5</accession>
<evidence type="ECO:0000313" key="3">
    <source>
        <dbReference type="Proteomes" id="UP001157418"/>
    </source>
</evidence>
<proteinExistence type="predicted"/>
<feature type="compositionally biased region" description="Basic and acidic residues" evidence="1">
    <location>
        <begin position="48"/>
        <end position="77"/>
    </location>
</feature>
<comment type="caution">
    <text evidence="2">The sequence shown here is derived from an EMBL/GenBank/DDBJ whole genome shotgun (WGS) entry which is preliminary data.</text>
</comment>
<evidence type="ECO:0000313" key="2">
    <source>
        <dbReference type="EMBL" id="CAH1443931.1"/>
    </source>
</evidence>
<reference evidence="2 3" key="1">
    <citation type="submission" date="2022-01" db="EMBL/GenBank/DDBJ databases">
        <authorList>
            <person name="Xiong W."/>
            <person name="Schranz E."/>
        </authorList>
    </citation>
    <scope>NUCLEOTIDE SEQUENCE [LARGE SCALE GENOMIC DNA]</scope>
</reference>
<keyword evidence="3" id="KW-1185">Reference proteome</keyword>
<dbReference type="Proteomes" id="UP001157418">
    <property type="component" value="Unassembled WGS sequence"/>
</dbReference>